<feature type="region of interest" description="Disordered" evidence="1">
    <location>
        <begin position="210"/>
        <end position="247"/>
    </location>
</feature>
<dbReference type="Proteomes" id="UP000703269">
    <property type="component" value="Unassembled WGS sequence"/>
</dbReference>
<feature type="compositionally biased region" description="Low complexity" evidence="1">
    <location>
        <begin position="440"/>
        <end position="455"/>
    </location>
</feature>
<feature type="region of interest" description="Disordered" evidence="1">
    <location>
        <begin position="435"/>
        <end position="455"/>
    </location>
</feature>
<name>A0A9P3LIU4_9APHY</name>
<protein>
    <submittedName>
        <fullName evidence="2">Uncharacterized protein</fullName>
    </submittedName>
</protein>
<dbReference type="AlphaFoldDB" id="A0A9P3LIU4"/>
<feature type="compositionally biased region" description="Low complexity" evidence="1">
    <location>
        <begin position="221"/>
        <end position="233"/>
    </location>
</feature>
<dbReference type="EMBL" id="BPQB01000063">
    <property type="protein sequence ID" value="GJE96700.1"/>
    <property type="molecule type" value="Genomic_DNA"/>
</dbReference>
<evidence type="ECO:0000313" key="3">
    <source>
        <dbReference type="Proteomes" id="UP000703269"/>
    </source>
</evidence>
<gene>
    <name evidence="2" type="ORF">PsYK624_129050</name>
</gene>
<dbReference type="OrthoDB" id="3262547at2759"/>
<comment type="caution">
    <text evidence="2">The sequence shown here is derived from an EMBL/GenBank/DDBJ whole genome shotgun (WGS) entry which is preliminary data.</text>
</comment>
<evidence type="ECO:0000313" key="2">
    <source>
        <dbReference type="EMBL" id="GJE96700.1"/>
    </source>
</evidence>
<accession>A0A9P3LIU4</accession>
<organism evidence="2 3">
    <name type="scientific">Phanerochaete sordida</name>
    <dbReference type="NCBI Taxonomy" id="48140"/>
    <lineage>
        <taxon>Eukaryota</taxon>
        <taxon>Fungi</taxon>
        <taxon>Dikarya</taxon>
        <taxon>Basidiomycota</taxon>
        <taxon>Agaricomycotina</taxon>
        <taxon>Agaricomycetes</taxon>
        <taxon>Polyporales</taxon>
        <taxon>Phanerochaetaceae</taxon>
        <taxon>Phanerochaete</taxon>
    </lineage>
</organism>
<sequence>MSTLSDHVDRLAHIANAIRADAAAAGRQETGSKLASGSSAGPFTRAVLQTPLGDLIRDIDASELGLFTLVQPTQHGAAYVAQDDAPAGPKAEITRVALPIATPLRRPPANYKREQGQKPGEHEPEVYAHASLKFLDRYQSIRPMPRYQEQAEHMLEQLEVLRENIRSLNEKIKQTSVSDPSQPQVSPKSLARQEERRIAQAQARIAELKKQKEAFLRKSKPPSSKSSAMAPASPQGPPPDDQEQDFWNTPGAAARTLHFTGDLLTDEQIDISNMSGTLDTPLPASAPRVRGASSGALRFTARSRSASVEPDVPTPQPEVAEELEEPPELPPAEGDATVMLQKPPAVESSRRAVRSPPVESTRRTVRSPPQPDSARRVQSSREARPKREKSAASGELEVIVSKIWATVGDTIAPGRQYDADNTPNSQETIALLQSAASQTPSLDSPSASSLSSLASGAPPAALTSQQILTARMLLALLSSPPAYAMSLGALRDTLAKAEGSAAGVTRPIYGCVAKRLLKIERGGGEQVVKFDV</sequence>
<feature type="compositionally biased region" description="Basic and acidic residues" evidence="1">
    <location>
        <begin position="373"/>
        <end position="390"/>
    </location>
</feature>
<reference evidence="2 3" key="1">
    <citation type="submission" date="2021-08" db="EMBL/GenBank/DDBJ databases">
        <title>Draft Genome Sequence of Phanerochaete sordida strain YK-624.</title>
        <authorList>
            <person name="Mori T."/>
            <person name="Dohra H."/>
            <person name="Suzuki T."/>
            <person name="Kawagishi H."/>
            <person name="Hirai H."/>
        </authorList>
    </citation>
    <scope>NUCLEOTIDE SEQUENCE [LARGE SCALE GENOMIC DNA]</scope>
    <source>
        <strain evidence="2 3">YK-624</strain>
    </source>
</reference>
<feature type="compositionally biased region" description="Low complexity" evidence="1">
    <location>
        <begin position="174"/>
        <end position="189"/>
    </location>
</feature>
<proteinExistence type="predicted"/>
<feature type="region of interest" description="Disordered" evidence="1">
    <location>
        <begin position="172"/>
        <end position="198"/>
    </location>
</feature>
<feature type="region of interest" description="Disordered" evidence="1">
    <location>
        <begin position="275"/>
        <end position="393"/>
    </location>
</feature>
<evidence type="ECO:0000256" key="1">
    <source>
        <dbReference type="SAM" id="MobiDB-lite"/>
    </source>
</evidence>
<keyword evidence="3" id="KW-1185">Reference proteome</keyword>